<name>A0A443HL63_BYSSP</name>
<dbReference type="PANTHER" id="PTHR43798:SF33">
    <property type="entry name" value="HYDROLASE, PUTATIVE (AFU_ORTHOLOGUE AFUA_2G14860)-RELATED"/>
    <property type="match status" value="1"/>
</dbReference>
<evidence type="ECO:0000313" key="2">
    <source>
        <dbReference type="EMBL" id="RWQ92551.1"/>
    </source>
</evidence>
<dbReference type="Pfam" id="PF00561">
    <property type="entry name" value="Abhydrolase_1"/>
    <property type="match status" value="1"/>
</dbReference>
<proteinExistence type="predicted"/>
<comment type="caution">
    <text evidence="2">The sequence shown here is derived from an EMBL/GenBank/DDBJ whole genome shotgun (WGS) entry which is preliminary data.</text>
</comment>
<evidence type="ECO:0000313" key="3">
    <source>
        <dbReference type="Proteomes" id="UP000283841"/>
    </source>
</evidence>
<feature type="domain" description="AB hydrolase-1" evidence="1">
    <location>
        <begin position="25"/>
        <end position="268"/>
    </location>
</feature>
<accession>A0A443HL63</accession>
<dbReference type="VEuPathDB" id="FungiDB:C8Q69DRAFT_82501"/>
<keyword evidence="3" id="KW-1185">Reference proteome</keyword>
<dbReference type="STRING" id="264951.A0A443HL63"/>
<dbReference type="GO" id="GO:0016020">
    <property type="term" value="C:membrane"/>
    <property type="evidence" value="ECO:0007669"/>
    <property type="project" value="TreeGrafter"/>
</dbReference>
<dbReference type="RefSeq" id="XP_028482196.1">
    <property type="nucleotide sequence ID" value="XM_028634072.1"/>
</dbReference>
<dbReference type="InterPro" id="IPR000073">
    <property type="entry name" value="AB_hydrolase_1"/>
</dbReference>
<dbReference type="GeneID" id="39603349"/>
<dbReference type="InterPro" id="IPR029058">
    <property type="entry name" value="AB_hydrolase_fold"/>
</dbReference>
<gene>
    <name evidence="2" type="ORF">C8Q69DRAFT_82501</name>
</gene>
<reference evidence="2 3" key="1">
    <citation type="journal article" date="2018" name="Front. Microbiol.">
        <title>Genomic and genetic insights into a cosmopolitan fungus, Paecilomyces variotii (Eurotiales).</title>
        <authorList>
            <person name="Urquhart A.S."/>
            <person name="Mondo S.J."/>
            <person name="Makela M.R."/>
            <person name="Hane J.K."/>
            <person name="Wiebenga A."/>
            <person name="He G."/>
            <person name="Mihaltcheva S."/>
            <person name="Pangilinan J."/>
            <person name="Lipzen A."/>
            <person name="Barry K."/>
            <person name="de Vries R.P."/>
            <person name="Grigoriev I.V."/>
            <person name="Idnurm A."/>
        </authorList>
    </citation>
    <scope>NUCLEOTIDE SEQUENCE [LARGE SCALE GENOMIC DNA]</scope>
    <source>
        <strain evidence="2 3">CBS 101075</strain>
    </source>
</reference>
<dbReference type="InterPro" id="IPR050266">
    <property type="entry name" value="AB_hydrolase_sf"/>
</dbReference>
<dbReference type="AlphaFoldDB" id="A0A443HL63"/>
<dbReference type="SUPFAM" id="SSF53474">
    <property type="entry name" value="alpha/beta-Hydrolases"/>
    <property type="match status" value="1"/>
</dbReference>
<keyword evidence="2" id="KW-0378">Hydrolase</keyword>
<organism evidence="2 3">
    <name type="scientific">Byssochlamys spectabilis</name>
    <name type="common">Paecilomyces variotii</name>
    <dbReference type="NCBI Taxonomy" id="264951"/>
    <lineage>
        <taxon>Eukaryota</taxon>
        <taxon>Fungi</taxon>
        <taxon>Dikarya</taxon>
        <taxon>Ascomycota</taxon>
        <taxon>Pezizomycotina</taxon>
        <taxon>Eurotiomycetes</taxon>
        <taxon>Eurotiomycetidae</taxon>
        <taxon>Eurotiales</taxon>
        <taxon>Thermoascaceae</taxon>
        <taxon>Paecilomyces</taxon>
    </lineage>
</organism>
<dbReference type="Gene3D" id="3.40.50.1820">
    <property type="entry name" value="alpha/beta hydrolase"/>
    <property type="match status" value="1"/>
</dbReference>
<dbReference type="PANTHER" id="PTHR43798">
    <property type="entry name" value="MONOACYLGLYCEROL LIPASE"/>
    <property type="match status" value="1"/>
</dbReference>
<evidence type="ECO:0000259" key="1">
    <source>
        <dbReference type="Pfam" id="PF00561"/>
    </source>
</evidence>
<dbReference type="GO" id="GO:0016787">
    <property type="term" value="F:hydrolase activity"/>
    <property type="evidence" value="ECO:0007669"/>
    <property type="project" value="UniProtKB-KW"/>
</dbReference>
<dbReference type="PRINTS" id="PR00111">
    <property type="entry name" value="ABHYDROLASE"/>
</dbReference>
<protein>
    <submittedName>
        <fullName evidence="2">Alpha/Beta hydrolase protein</fullName>
    </submittedName>
</protein>
<dbReference type="EMBL" id="RCNU01000012">
    <property type="protein sequence ID" value="RWQ92551.1"/>
    <property type="molecule type" value="Genomic_DNA"/>
</dbReference>
<dbReference type="Proteomes" id="UP000283841">
    <property type="component" value="Unassembled WGS sequence"/>
</dbReference>
<sequence>MAPNLVTLLDGRQLSYDLSGPTEGPIVLLSNSLLANYTTWDHFVKDLHAQGFRALRYDQPGHGASSAPSDLNTTTFLTLTADVSALLQALKISKVYAWIGISMGAATGAIFVVQNPGVVQKLILSDTITCSPGNAGIDDPFAPRVQLAETKPKAVEELTEGTLARWFSEEWRAAHPDETDRMRQLMRTTKREGFITCCHALRHESFDLRPYLKNIGPAVEETLLIVGEQDANLPTTMAQMRDEIQSASKSPVGWVIIKKAGHVPVIDNRDQFTEAVFKFLKGGSDSPRSKA</sequence>